<sequence length="259" mass="30400">MQTFTDNLGRTIQFDYPPKRIVSLVPAITETMYYLGLEDEIVGRTRFCIHPKDKVLLAKNIGGTKDINIDRIHEVKPDLIIAEKEENTKEIVETLERYYPVFVFEVQNTLDVFRMIEDLGLLTDTKIKANNLTKQIQNVLQNLPHVHNKRAAYVIWKNPYMVVGRDTYIQSLLDKMGLINPFTLYDGRYPTVFEQDFLKENLDYVLLATEPYPFREKHLKEWLELLPNVTPLLVDGEMFWYGAKMLQSGKYFNNLFQKL</sequence>
<keyword evidence="2" id="KW-0732">Signal</keyword>
<gene>
    <name evidence="4" type="primary">fecB</name>
    <name evidence="4" type="ORF">J43TS3_17730</name>
</gene>
<dbReference type="PANTHER" id="PTHR30535">
    <property type="entry name" value="VITAMIN B12-BINDING PROTEIN"/>
    <property type="match status" value="1"/>
</dbReference>
<evidence type="ECO:0000256" key="1">
    <source>
        <dbReference type="ARBA" id="ARBA00008814"/>
    </source>
</evidence>
<evidence type="ECO:0000313" key="5">
    <source>
        <dbReference type="Proteomes" id="UP000676917"/>
    </source>
</evidence>
<feature type="domain" description="Fe/B12 periplasmic-binding" evidence="3">
    <location>
        <begin position="20"/>
        <end position="259"/>
    </location>
</feature>
<accession>A0A920C7Y9</accession>
<comment type="similarity">
    <text evidence="1">Belongs to the bacterial solute-binding protein 8 family.</text>
</comment>
<dbReference type="AlphaFoldDB" id="A0A920C7Y9"/>
<organism evidence="4 5">
    <name type="scientific">Ornithinibacillus bavariensis</name>
    <dbReference type="NCBI Taxonomy" id="545502"/>
    <lineage>
        <taxon>Bacteria</taxon>
        <taxon>Bacillati</taxon>
        <taxon>Bacillota</taxon>
        <taxon>Bacilli</taxon>
        <taxon>Bacillales</taxon>
        <taxon>Bacillaceae</taxon>
        <taxon>Ornithinibacillus</taxon>
    </lineage>
</organism>
<dbReference type="InterPro" id="IPR050902">
    <property type="entry name" value="ABC_Transporter_SBP"/>
</dbReference>
<dbReference type="InterPro" id="IPR054828">
    <property type="entry name" value="Vit_B12_bind_prot"/>
</dbReference>
<evidence type="ECO:0000256" key="2">
    <source>
        <dbReference type="ARBA" id="ARBA00022729"/>
    </source>
</evidence>
<evidence type="ECO:0000313" key="4">
    <source>
        <dbReference type="EMBL" id="GIO27162.1"/>
    </source>
</evidence>
<dbReference type="EMBL" id="BORP01000003">
    <property type="protein sequence ID" value="GIO27162.1"/>
    <property type="molecule type" value="Genomic_DNA"/>
</dbReference>
<dbReference type="PANTHER" id="PTHR30535:SF35">
    <property type="entry name" value="PERIPLASMIC BINDING PROTEIN"/>
    <property type="match status" value="1"/>
</dbReference>
<protein>
    <submittedName>
        <fullName evidence="4">Iron ABC transporter</fullName>
    </submittedName>
</protein>
<name>A0A920C7Y9_9BACI</name>
<dbReference type="SUPFAM" id="SSF53807">
    <property type="entry name" value="Helical backbone' metal receptor"/>
    <property type="match status" value="1"/>
</dbReference>
<dbReference type="NCBIfam" id="NF038402">
    <property type="entry name" value="TroA_like"/>
    <property type="match status" value="1"/>
</dbReference>
<dbReference type="Proteomes" id="UP000676917">
    <property type="component" value="Unassembled WGS sequence"/>
</dbReference>
<evidence type="ECO:0000259" key="3">
    <source>
        <dbReference type="PROSITE" id="PS50983"/>
    </source>
</evidence>
<dbReference type="RefSeq" id="WP_212920666.1">
    <property type="nucleotide sequence ID" value="NZ_BORP01000003.1"/>
</dbReference>
<reference evidence="4" key="1">
    <citation type="submission" date="2021-03" db="EMBL/GenBank/DDBJ databases">
        <title>Antimicrobial resistance genes in bacteria isolated from Japanese honey, and their potential for conferring macrolide and lincosamide resistance in the American foulbrood pathogen Paenibacillus larvae.</title>
        <authorList>
            <person name="Okamoto M."/>
            <person name="Kumagai M."/>
            <person name="Kanamori H."/>
            <person name="Takamatsu D."/>
        </authorList>
    </citation>
    <scope>NUCLEOTIDE SEQUENCE</scope>
    <source>
        <strain evidence="4">J43TS3</strain>
    </source>
</reference>
<proteinExistence type="inferred from homology"/>
<comment type="caution">
    <text evidence="4">The sequence shown here is derived from an EMBL/GenBank/DDBJ whole genome shotgun (WGS) entry which is preliminary data.</text>
</comment>
<keyword evidence="5" id="KW-1185">Reference proteome</keyword>
<dbReference type="Pfam" id="PF01497">
    <property type="entry name" value="Peripla_BP_2"/>
    <property type="match status" value="1"/>
</dbReference>
<dbReference type="InterPro" id="IPR002491">
    <property type="entry name" value="ABC_transptr_periplasmic_BD"/>
</dbReference>
<dbReference type="Gene3D" id="3.40.50.1980">
    <property type="entry name" value="Nitrogenase molybdenum iron protein domain"/>
    <property type="match status" value="2"/>
</dbReference>
<dbReference type="PROSITE" id="PS50983">
    <property type="entry name" value="FE_B12_PBP"/>
    <property type="match status" value="1"/>
</dbReference>